<dbReference type="SUPFAM" id="SSF55729">
    <property type="entry name" value="Acyl-CoA N-acyltransferases (Nat)"/>
    <property type="match status" value="1"/>
</dbReference>
<proteinExistence type="predicted"/>
<dbReference type="RefSeq" id="WP_008927915.1">
    <property type="nucleotide sequence ID" value="NZ_AMRJ01000003.1"/>
</dbReference>
<evidence type="ECO:0000313" key="2">
    <source>
        <dbReference type="EMBL" id="EKF75419.1"/>
    </source>
</evidence>
<dbReference type="EMBL" id="AMRJ01000003">
    <property type="protein sequence ID" value="EKF75419.1"/>
    <property type="molecule type" value="Genomic_DNA"/>
</dbReference>
<evidence type="ECO:0000313" key="3">
    <source>
        <dbReference type="Proteomes" id="UP000010164"/>
    </source>
</evidence>
<feature type="domain" description="PanZ acetyltransferase (GNAT)" evidence="1">
    <location>
        <begin position="26"/>
        <end position="91"/>
    </location>
</feature>
<comment type="caution">
    <text evidence="2">The sequence shown here is derived from an EMBL/GenBank/DDBJ whole genome shotgun (WGS) entry which is preliminary data.</text>
</comment>
<sequence length="108" mass="11754">MPISAQPNPLETDQCPRFDKVLRDDPQYRQALLDAAASGEGRLFAAHFNGQPVAVALLADSEPGLQWLVVHPAARGRGVGRDFLRLIEQQLGEALALPDHCQASGKRM</sequence>
<dbReference type="OrthoDB" id="6078471at2"/>
<protein>
    <recommendedName>
        <fullName evidence="1">PanZ acetyltransferase (GNAT) domain-containing protein</fullName>
    </recommendedName>
</protein>
<reference evidence="2 3" key="1">
    <citation type="journal article" date="2012" name="J. Bacteriol.">
        <title>Genome Sequence of the Alkane-Degrading Bacterium Alcanivorax hongdengensis Type Strain A-11-3.</title>
        <authorList>
            <person name="Lai Q."/>
            <person name="Shao Z."/>
        </authorList>
    </citation>
    <scope>NUCLEOTIDE SEQUENCE [LARGE SCALE GENOMIC DNA]</scope>
    <source>
        <strain evidence="2 3">A-11-3</strain>
    </source>
</reference>
<dbReference type="STRING" id="1177179.A11A3_03644"/>
<name>L0WFF0_9GAMM</name>
<dbReference type="Gene3D" id="3.40.630.30">
    <property type="match status" value="1"/>
</dbReference>
<organism evidence="2 3">
    <name type="scientific">Alcanivorax hongdengensis A-11-3</name>
    <dbReference type="NCBI Taxonomy" id="1177179"/>
    <lineage>
        <taxon>Bacteria</taxon>
        <taxon>Pseudomonadati</taxon>
        <taxon>Pseudomonadota</taxon>
        <taxon>Gammaproteobacteria</taxon>
        <taxon>Oceanospirillales</taxon>
        <taxon>Alcanivoracaceae</taxon>
        <taxon>Alcanivorax</taxon>
    </lineage>
</organism>
<dbReference type="Pfam" id="PF12568">
    <property type="entry name" value="PanZ"/>
    <property type="match status" value="1"/>
</dbReference>
<dbReference type="InterPro" id="IPR040448">
    <property type="entry name" value="PanZ_GNAT"/>
</dbReference>
<dbReference type="Proteomes" id="UP000010164">
    <property type="component" value="Unassembled WGS sequence"/>
</dbReference>
<dbReference type="PATRIC" id="fig|1177179.3.peg.727"/>
<dbReference type="CDD" id="cd04301">
    <property type="entry name" value="NAT_SF"/>
    <property type="match status" value="1"/>
</dbReference>
<dbReference type="AlphaFoldDB" id="L0WFF0"/>
<keyword evidence="3" id="KW-1185">Reference proteome</keyword>
<dbReference type="InterPro" id="IPR016181">
    <property type="entry name" value="Acyl_CoA_acyltransferase"/>
</dbReference>
<gene>
    <name evidence="2" type="ORF">A11A3_03644</name>
</gene>
<evidence type="ECO:0000259" key="1">
    <source>
        <dbReference type="Pfam" id="PF12568"/>
    </source>
</evidence>
<accession>L0WFF0</accession>